<comment type="caution">
    <text evidence="1">The sequence shown here is derived from an EMBL/GenBank/DDBJ whole genome shotgun (WGS) entry which is preliminary data.</text>
</comment>
<dbReference type="EMBL" id="CAJVPW010003121">
    <property type="protein sequence ID" value="CAG8519046.1"/>
    <property type="molecule type" value="Genomic_DNA"/>
</dbReference>
<organism evidence="1 2">
    <name type="scientific">Cetraspora pellucida</name>
    <dbReference type="NCBI Taxonomy" id="1433469"/>
    <lineage>
        <taxon>Eukaryota</taxon>
        <taxon>Fungi</taxon>
        <taxon>Fungi incertae sedis</taxon>
        <taxon>Mucoromycota</taxon>
        <taxon>Glomeromycotina</taxon>
        <taxon>Glomeromycetes</taxon>
        <taxon>Diversisporales</taxon>
        <taxon>Gigasporaceae</taxon>
        <taxon>Cetraspora</taxon>
    </lineage>
</organism>
<reference evidence="1" key="1">
    <citation type="submission" date="2021-06" db="EMBL/GenBank/DDBJ databases">
        <authorList>
            <person name="Kallberg Y."/>
            <person name="Tangrot J."/>
            <person name="Rosling A."/>
        </authorList>
    </citation>
    <scope>NUCLEOTIDE SEQUENCE</scope>
    <source>
        <strain evidence="1">28 12/20/2015</strain>
    </source>
</reference>
<evidence type="ECO:0000313" key="2">
    <source>
        <dbReference type="Proteomes" id="UP000789366"/>
    </source>
</evidence>
<keyword evidence="2" id="KW-1185">Reference proteome</keyword>
<evidence type="ECO:0000313" key="1">
    <source>
        <dbReference type="EMBL" id="CAG8519046.1"/>
    </source>
</evidence>
<proteinExistence type="predicted"/>
<protein>
    <submittedName>
        <fullName evidence="1">13380_t:CDS:1</fullName>
    </submittedName>
</protein>
<sequence>MNLELLLNFSKNFAKYLENPDEYNVIIRIGEGPNVKTFKAHSFVLKAQCPYFKAGLSSEWVKKEVSIEDCFPLKIIDLLCAADELILPEMISYVEEQFILKHSKWLYENFDKILHTAFKHDLWKKLQEFCLDYICPDPDIELYEEVLWQYIKPKNALKFDLIHPPRSDPVNSYIINLKHVAMIASWVDRKPQGYSFDGQDKPILSRVRANHIDNAIYIYPSYGPQWGQNDLKTWGSFNADCCQCLRQRYEFPIRSSPDVFSAEEFEVFHLVKRQ</sequence>
<accession>A0ACA9LAT1</accession>
<name>A0ACA9LAT1_9GLOM</name>
<dbReference type="Proteomes" id="UP000789366">
    <property type="component" value="Unassembled WGS sequence"/>
</dbReference>
<gene>
    <name evidence="1" type="ORF">SPELUC_LOCUS3843</name>
</gene>